<feature type="binding site" evidence="8">
    <location>
        <begin position="183"/>
        <end position="190"/>
    </location>
    <ligand>
        <name>GTP</name>
        <dbReference type="ChEBI" id="CHEBI:37565"/>
        <label>2</label>
    </ligand>
</feature>
<sequence>MLPVIALVGRPNVGKSTLFNRLTRSRDALVADYPGLTRDRKYATAELRGRRCMLVDTGGVSGDEVGIDAEMAKQSMAAIHEADLVVFIVDARLGLSAADHTFADLLRRSDKPYVLVCNKIDGLNHETVINEFFALGLGEPWPIAASHGRNVNALLDEAVLPALPPEIEDADRVEHGIRIAFVGRPNVGKSTMVNRILGEERVVVFDEPGTTRDSIEIQFERHGTPYTLIDTAGVRRRGRVDETVEKFSIVKTLQSIEEANVVVLVMDAQEGLVEQDLHLIGTVLEQGRALVIAINKWDGLSKDHRDSIKVELDRRMVFVPWARQHFVSALHGTGVGELFKSIEEAFNCATTRWPTKRLTELVMDAQVAHPPPLAQGRRVKARMVHQGGANPPRFIVHGNFGTSVPATWQRYLENTFRKILKIKGTPIVLEFKGKSNPYEGNKNELTQRQVQRKRRMMSFVKKKKK</sequence>
<dbReference type="HAMAP" id="MF_00195">
    <property type="entry name" value="GTPase_Der"/>
    <property type="match status" value="1"/>
</dbReference>
<comment type="similarity">
    <text evidence="1 8 9 10">Belongs to the TRAFAC class TrmE-Era-EngA-EngB-Septin-like GTPase superfamily. EngA (Der) GTPase family.</text>
</comment>
<evidence type="ECO:0000259" key="12">
    <source>
        <dbReference type="PROSITE" id="PS51712"/>
    </source>
</evidence>
<evidence type="ECO:0000256" key="6">
    <source>
        <dbReference type="ARBA" id="ARBA00023134"/>
    </source>
</evidence>
<feature type="domain" description="EngA-type G" evidence="12">
    <location>
        <begin position="177"/>
        <end position="350"/>
    </location>
</feature>
<dbReference type="InterPro" id="IPR005225">
    <property type="entry name" value="Small_GTP-bd"/>
</dbReference>
<accession>A0A5Q2QFD8</accession>
<dbReference type="PANTHER" id="PTHR43834">
    <property type="entry name" value="GTPASE DER"/>
    <property type="match status" value="1"/>
</dbReference>
<dbReference type="RefSeq" id="WP_153713229.1">
    <property type="nucleotide sequence ID" value="NZ_CP045871.1"/>
</dbReference>
<dbReference type="NCBIfam" id="TIGR00231">
    <property type="entry name" value="small_GTP"/>
    <property type="match status" value="2"/>
</dbReference>
<dbReference type="AlphaFoldDB" id="A0A5Q2QFD8"/>
<evidence type="ECO:0000256" key="1">
    <source>
        <dbReference type="ARBA" id="ARBA00008279"/>
    </source>
</evidence>
<dbReference type="EMBL" id="CP045871">
    <property type="protein sequence ID" value="QGG79725.1"/>
    <property type="molecule type" value="Genomic_DNA"/>
</dbReference>
<dbReference type="Pfam" id="PF01926">
    <property type="entry name" value="MMR_HSR1"/>
    <property type="match status" value="2"/>
</dbReference>
<dbReference type="KEGG" id="llp:GH975_03730"/>
<evidence type="ECO:0000256" key="5">
    <source>
        <dbReference type="ARBA" id="ARBA00022741"/>
    </source>
</evidence>
<proteinExistence type="inferred from homology"/>
<dbReference type="InterPro" id="IPR032859">
    <property type="entry name" value="KH_dom-like"/>
</dbReference>
<keyword evidence="5 8" id="KW-0547">Nucleotide-binding</keyword>
<dbReference type="CDD" id="cd01894">
    <property type="entry name" value="EngA1"/>
    <property type="match status" value="1"/>
</dbReference>
<keyword evidence="14" id="KW-1185">Reference proteome</keyword>
<dbReference type="InterPro" id="IPR027417">
    <property type="entry name" value="P-loop_NTPase"/>
</dbReference>
<evidence type="ECO:0000256" key="10">
    <source>
        <dbReference type="RuleBase" id="RU004481"/>
    </source>
</evidence>
<feature type="binding site" evidence="8">
    <location>
        <begin position="56"/>
        <end position="60"/>
    </location>
    <ligand>
        <name>GTP</name>
        <dbReference type="ChEBI" id="CHEBI:37565"/>
        <label>1</label>
    </ligand>
</feature>
<dbReference type="OrthoDB" id="9805918at2"/>
<feature type="binding site" evidence="8">
    <location>
        <begin position="9"/>
        <end position="16"/>
    </location>
    <ligand>
        <name>GTP</name>
        <dbReference type="ChEBI" id="CHEBI:37565"/>
        <label>1</label>
    </ligand>
</feature>
<keyword evidence="3 8" id="KW-0690">Ribosome biogenesis</keyword>
<dbReference type="PANTHER" id="PTHR43834:SF6">
    <property type="entry name" value="GTPASE DER"/>
    <property type="match status" value="1"/>
</dbReference>
<comment type="subunit">
    <text evidence="8">Associates with the 50S ribosomal subunit.</text>
</comment>
<comment type="function">
    <text evidence="8 10">GTPase that plays an essential role in the late steps of ribosome biogenesis.</text>
</comment>
<evidence type="ECO:0000256" key="9">
    <source>
        <dbReference type="PROSITE-ProRule" id="PRU01049"/>
    </source>
</evidence>
<dbReference type="GO" id="GO:0043022">
    <property type="term" value="F:ribosome binding"/>
    <property type="evidence" value="ECO:0007669"/>
    <property type="project" value="TreeGrafter"/>
</dbReference>
<dbReference type="Proteomes" id="UP000388235">
    <property type="component" value="Chromosome"/>
</dbReference>
<evidence type="ECO:0000256" key="11">
    <source>
        <dbReference type="SAM" id="MobiDB-lite"/>
    </source>
</evidence>
<dbReference type="CDD" id="cd01895">
    <property type="entry name" value="EngA2"/>
    <property type="match status" value="1"/>
</dbReference>
<dbReference type="FunFam" id="3.30.300.20:FF:000004">
    <property type="entry name" value="GTPase Der"/>
    <property type="match status" value="1"/>
</dbReference>
<dbReference type="FunFam" id="3.40.50.300:FF:000040">
    <property type="entry name" value="GTPase Der"/>
    <property type="match status" value="1"/>
</dbReference>
<dbReference type="PIRSF" id="PIRSF006485">
    <property type="entry name" value="GTP-binding_EngA"/>
    <property type="match status" value="1"/>
</dbReference>
<gene>
    <name evidence="8 13" type="primary">der</name>
    <name evidence="13" type="ORF">GH975_03730</name>
</gene>
<protein>
    <recommendedName>
        <fullName evidence="2 8">GTPase Der</fullName>
    </recommendedName>
    <alternativeName>
        <fullName evidence="7 8">GTP-binding protein EngA</fullName>
    </alternativeName>
</protein>
<name>A0A5Q2QFD8_9GAMM</name>
<feature type="binding site" evidence="8">
    <location>
        <begin position="295"/>
        <end position="298"/>
    </location>
    <ligand>
        <name>GTP</name>
        <dbReference type="ChEBI" id="CHEBI:37565"/>
        <label>2</label>
    </ligand>
</feature>
<dbReference type="GO" id="GO:0005525">
    <property type="term" value="F:GTP binding"/>
    <property type="evidence" value="ECO:0007669"/>
    <property type="project" value="UniProtKB-UniRule"/>
</dbReference>
<keyword evidence="4 10" id="KW-0677">Repeat</keyword>
<evidence type="ECO:0000256" key="8">
    <source>
        <dbReference type="HAMAP-Rule" id="MF_00195"/>
    </source>
</evidence>
<feature type="binding site" evidence="8">
    <location>
        <begin position="118"/>
        <end position="121"/>
    </location>
    <ligand>
        <name>GTP</name>
        <dbReference type="ChEBI" id="CHEBI:37565"/>
        <label>1</label>
    </ligand>
</feature>
<dbReference type="Gene3D" id="3.40.50.300">
    <property type="entry name" value="P-loop containing nucleotide triphosphate hydrolases"/>
    <property type="match status" value="2"/>
</dbReference>
<feature type="compositionally biased region" description="Basic residues" evidence="11">
    <location>
        <begin position="450"/>
        <end position="465"/>
    </location>
</feature>
<evidence type="ECO:0000313" key="14">
    <source>
        <dbReference type="Proteomes" id="UP000388235"/>
    </source>
</evidence>
<keyword evidence="6 8" id="KW-0342">GTP-binding</keyword>
<feature type="binding site" evidence="8">
    <location>
        <begin position="230"/>
        <end position="234"/>
    </location>
    <ligand>
        <name>GTP</name>
        <dbReference type="ChEBI" id="CHEBI:37565"/>
        <label>2</label>
    </ligand>
</feature>
<evidence type="ECO:0000256" key="3">
    <source>
        <dbReference type="ARBA" id="ARBA00022517"/>
    </source>
</evidence>
<dbReference type="SUPFAM" id="SSF52540">
    <property type="entry name" value="P-loop containing nucleoside triphosphate hydrolases"/>
    <property type="match status" value="2"/>
</dbReference>
<dbReference type="InterPro" id="IPR006073">
    <property type="entry name" value="GTP-bd"/>
</dbReference>
<reference evidence="13 14" key="1">
    <citation type="submission" date="2019-11" db="EMBL/GenBank/DDBJ databases">
        <authorList>
            <person name="Khan S.A."/>
            <person name="Jeon C.O."/>
            <person name="Chun B.H."/>
        </authorList>
    </citation>
    <scope>NUCLEOTIDE SEQUENCE [LARGE SCALE GENOMIC DNA]</scope>
    <source>
        <strain evidence="13 14">IMCC 1097</strain>
    </source>
</reference>
<evidence type="ECO:0000313" key="13">
    <source>
        <dbReference type="EMBL" id="QGG79725.1"/>
    </source>
</evidence>
<feature type="domain" description="EngA-type G" evidence="12">
    <location>
        <begin position="3"/>
        <end position="166"/>
    </location>
</feature>
<dbReference type="PRINTS" id="PR00326">
    <property type="entry name" value="GTP1OBG"/>
</dbReference>
<feature type="region of interest" description="Disordered" evidence="11">
    <location>
        <begin position="438"/>
        <end position="465"/>
    </location>
</feature>
<evidence type="ECO:0000256" key="4">
    <source>
        <dbReference type="ARBA" id="ARBA00022737"/>
    </source>
</evidence>
<dbReference type="InterPro" id="IPR031166">
    <property type="entry name" value="G_ENGA"/>
</dbReference>
<dbReference type="InterPro" id="IPR015946">
    <property type="entry name" value="KH_dom-like_a/b"/>
</dbReference>
<dbReference type="GO" id="GO:0042254">
    <property type="term" value="P:ribosome biogenesis"/>
    <property type="evidence" value="ECO:0007669"/>
    <property type="project" value="UniProtKB-KW"/>
</dbReference>
<dbReference type="NCBIfam" id="TIGR03594">
    <property type="entry name" value="GTPase_EngA"/>
    <property type="match status" value="1"/>
</dbReference>
<organism evidence="13 14">
    <name type="scientific">Litorivicinus lipolyticus</name>
    <dbReference type="NCBI Taxonomy" id="418701"/>
    <lineage>
        <taxon>Bacteria</taxon>
        <taxon>Pseudomonadati</taxon>
        <taxon>Pseudomonadota</taxon>
        <taxon>Gammaproteobacteria</taxon>
        <taxon>Oceanospirillales</taxon>
        <taxon>Litorivicinaceae</taxon>
        <taxon>Litorivicinus</taxon>
    </lineage>
</organism>
<evidence type="ECO:0000256" key="7">
    <source>
        <dbReference type="ARBA" id="ARBA00032345"/>
    </source>
</evidence>
<evidence type="ECO:0000256" key="2">
    <source>
        <dbReference type="ARBA" id="ARBA00020953"/>
    </source>
</evidence>
<dbReference type="PROSITE" id="PS51712">
    <property type="entry name" value="G_ENGA"/>
    <property type="match status" value="2"/>
</dbReference>
<dbReference type="InterPro" id="IPR016484">
    <property type="entry name" value="GTPase_Der"/>
</dbReference>
<dbReference type="Pfam" id="PF14714">
    <property type="entry name" value="KH_dom-like"/>
    <property type="match status" value="1"/>
</dbReference>
<dbReference type="Gene3D" id="3.30.300.20">
    <property type="match status" value="1"/>
</dbReference>
<dbReference type="FunFam" id="3.40.50.300:FF:000057">
    <property type="entry name" value="GTPase Der"/>
    <property type="match status" value="1"/>
</dbReference>